<feature type="domain" description="Helitron helicase-like" evidence="3">
    <location>
        <begin position="115"/>
        <end position="297"/>
    </location>
</feature>
<keyword evidence="1" id="KW-0347">Helicase</keyword>
<keyword evidence="1" id="KW-0234">DNA repair</keyword>
<dbReference type="Pfam" id="PF14214">
    <property type="entry name" value="Helitron_like_N"/>
    <property type="match status" value="1"/>
</dbReference>
<gene>
    <name evidence="4" type="ORF">TSUD_58350</name>
</gene>
<comment type="catalytic activity">
    <reaction evidence="1">
        <text>ATP + H2O = ADP + phosphate + H(+)</text>
        <dbReference type="Rhea" id="RHEA:13065"/>
        <dbReference type="ChEBI" id="CHEBI:15377"/>
        <dbReference type="ChEBI" id="CHEBI:15378"/>
        <dbReference type="ChEBI" id="CHEBI:30616"/>
        <dbReference type="ChEBI" id="CHEBI:43474"/>
        <dbReference type="ChEBI" id="CHEBI:456216"/>
        <dbReference type="EC" id="5.6.2.3"/>
    </reaction>
</comment>
<keyword evidence="5" id="KW-1185">Reference proteome</keyword>
<dbReference type="GO" id="GO:0016887">
    <property type="term" value="F:ATP hydrolysis activity"/>
    <property type="evidence" value="ECO:0007669"/>
    <property type="project" value="RHEA"/>
</dbReference>
<dbReference type="GO" id="GO:0000723">
    <property type="term" value="P:telomere maintenance"/>
    <property type="evidence" value="ECO:0007669"/>
    <property type="project" value="InterPro"/>
</dbReference>
<comment type="similarity">
    <text evidence="1">Belongs to the helicase family.</text>
</comment>
<dbReference type="InterPro" id="IPR027417">
    <property type="entry name" value="P-loop_NTPase"/>
</dbReference>
<dbReference type="PANTHER" id="PTHR45786">
    <property type="entry name" value="DNA BINDING PROTEIN-LIKE"/>
    <property type="match status" value="1"/>
</dbReference>
<dbReference type="Gene3D" id="3.40.50.300">
    <property type="entry name" value="P-loop containing nucleotide triphosphate hydrolases"/>
    <property type="match status" value="1"/>
</dbReference>
<reference evidence="5" key="1">
    <citation type="journal article" date="2017" name="Front. Plant Sci.">
        <title>Climate Clever Clovers: New Paradigm to Reduce the Environmental Footprint of Ruminants by Breeding Low Methanogenic Forages Utilizing Haplotype Variation.</title>
        <authorList>
            <person name="Kaur P."/>
            <person name="Appels R."/>
            <person name="Bayer P.E."/>
            <person name="Keeble-Gagnere G."/>
            <person name="Wang J."/>
            <person name="Hirakawa H."/>
            <person name="Shirasawa K."/>
            <person name="Vercoe P."/>
            <person name="Stefanova K."/>
            <person name="Durmic Z."/>
            <person name="Nichols P."/>
            <person name="Revell C."/>
            <person name="Isobe S.N."/>
            <person name="Edwards D."/>
            <person name="Erskine W."/>
        </authorList>
    </citation>
    <scope>NUCLEOTIDE SEQUENCE [LARGE SCALE GENOMIC DNA]</scope>
    <source>
        <strain evidence="5">cv. Daliak</strain>
    </source>
</reference>
<proteinExistence type="inferred from homology"/>
<dbReference type="GO" id="GO:0006310">
    <property type="term" value="P:DNA recombination"/>
    <property type="evidence" value="ECO:0007669"/>
    <property type="project" value="UniProtKB-KW"/>
</dbReference>
<keyword evidence="1" id="KW-0227">DNA damage</keyword>
<dbReference type="GO" id="GO:0006281">
    <property type="term" value="P:DNA repair"/>
    <property type="evidence" value="ECO:0007669"/>
    <property type="project" value="UniProtKB-KW"/>
</dbReference>
<organism evidence="4 5">
    <name type="scientific">Trifolium subterraneum</name>
    <name type="common">Subterranean clover</name>
    <dbReference type="NCBI Taxonomy" id="3900"/>
    <lineage>
        <taxon>Eukaryota</taxon>
        <taxon>Viridiplantae</taxon>
        <taxon>Streptophyta</taxon>
        <taxon>Embryophyta</taxon>
        <taxon>Tracheophyta</taxon>
        <taxon>Spermatophyta</taxon>
        <taxon>Magnoliopsida</taxon>
        <taxon>eudicotyledons</taxon>
        <taxon>Gunneridae</taxon>
        <taxon>Pentapetalae</taxon>
        <taxon>rosids</taxon>
        <taxon>fabids</taxon>
        <taxon>Fabales</taxon>
        <taxon>Fabaceae</taxon>
        <taxon>Papilionoideae</taxon>
        <taxon>50 kb inversion clade</taxon>
        <taxon>NPAAA clade</taxon>
        <taxon>Hologalegina</taxon>
        <taxon>IRL clade</taxon>
        <taxon>Trifolieae</taxon>
        <taxon>Trifolium</taxon>
    </lineage>
</organism>
<keyword evidence="1" id="KW-0378">Hydrolase</keyword>
<dbReference type="GO" id="GO:0043139">
    <property type="term" value="F:5'-3' DNA helicase activity"/>
    <property type="evidence" value="ECO:0007669"/>
    <property type="project" value="UniProtKB-EC"/>
</dbReference>
<feature type="domain" description="DNA helicase Pif1-like DEAD-box helicase" evidence="2">
    <location>
        <begin position="459"/>
        <end position="534"/>
    </location>
</feature>
<evidence type="ECO:0000313" key="5">
    <source>
        <dbReference type="Proteomes" id="UP000242715"/>
    </source>
</evidence>
<keyword evidence="1" id="KW-0067">ATP-binding</keyword>
<name>A0A2Z6MGZ3_TRISU</name>
<accession>A0A2Z6MGZ3</accession>
<protein>
    <recommendedName>
        <fullName evidence="1">ATP-dependent DNA helicase</fullName>
        <ecNumber evidence="1">5.6.2.3</ecNumber>
    </recommendedName>
</protein>
<dbReference type="InterPro" id="IPR010285">
    <property type="entry name" value="DNA_helicase_pif1-like_DEAD"/>
</dbReference>
<keyword evidence="1" id="KW-0233">DNA recombination</keyword>
<comment type="cofactor">
    <cofactor evidence="1">
        <name>Mg(2+)</name>
        <dbReference type="ChEBI" id="CHEBI:18420"/>
    </cofactor>
</comment>
<dbReference type="PANTHER" id="PTHR45786:SF74">
    <property type="entry name" value="ATP-DEPENDENT DNA HELICASE"/>
    <property type="match status" value="1"/>
</dbReference>
<dbReference type="AlphaFoldDB" id="A0A2Z6MGZ3"/>
<dbReference type="OrthoDB" id="2272314at2759"/>
<sequence>MVRDYLQMDQTVSVSLRLFRNRQCYPRTYNVPRLDEVAALVIGDIGDDEDGRDIVVRDRCGYLQRIHETHAKYLPLQYPLLFPFGEDQYQEHIPLNSITTTSSQKKLVRVSIRAFIAFRMMERVLEDSVILKSRRLFQQFVVDAYSMVESQRLSFIKQNQAKIRADFLTGVEEAVNRGDVIASSIGTRIVLPSSFTGGSRYMFNNCQDAMTLCKKIGYPDLFLTFTCNPKWPEIQRQMNKSRNYVVYRPDISCRVFQIKLAQMMTDFRKGQFFGRVIASMYTIEFKKRGLPHAHILLWLDSRDKLYSSDAIDSVICAELPDKNLFPKLYSAVGCTSYEDLKTVGGYVHNSFREACAALHLLEDDREFIEAITEVAELGSGFSIRKMFVNLLMSNSISDPLKVWEKLWEVLADGILFERRRILNNPDLVISPEDLQQLCLLDIDNFLQENGKSLEDYKFMPQIEKKSKKAELLTMASLIIWDEAPMIHKFAFEAFERTLQDIMSEVDIKNADLLFGGKTVVFGGDFRQILSVVLKDDNVENESVALFSKWILDIGDGKIGDIDDDEAIVEISSDLSSHSFTNSGCG</sequence>
<dbReference type="EC" id="5.6.2.3" evidence="1"/>
<dbReference type="Pfam" id="PF05970">
    <property type="entry name" value="PIF1"/>
    <property type="match status" value="1"/>
</dbReference>
<dbReference type="InterPro" id="IPR025476">
    <property type="entry name" value="Helitron_helicase-like"/>
</dbReference>
<keyword evidence="1" id="KW-0547">Nucleotide-binding</keyword>
<evidence type="ECO:0000259" key="3">
    <source>
        <dbReference type="Pfam" id="PF14214"/>
    </source>
</evidence>
<evidence type="ECO:0000256" key="1">
    <source>
        <dbReference type="RuleBase" id="RU363044"/>
    </source>
</evidence>
<evidence type="ECO:0000313" key="4">
    <source>
        <dbReference type="EMBL" id="GAU31834.1"/>
    </source>
</evidence>
<dbReference type="Proteomes" id="UP000242715">
    <property type="component" value="Unassembled WGS sequence"/>
</dbReference>
<evidence type="ECO:0000259" key="2">
    <source>
        <dbReference type="Pfam" id="PF05970"/>
    </source>
</evidence>
<dbReference type="GO" id="GO:0005524">
    <property type="term" value="F:ATP binding"/>
    <property type="evidence" value="ECO:0007669"/>
    <property type="project" value="UniProtKB-KW"/>
</dbReference>
<dbReference type="EMBL" id="DF973469">
    <property type="protein sequence ID" value="GAU31834.1"/>
    <property type="molecule type" value="Genomic_DNA"/>
</dbReference>